<proteinExistence type="predicted"/>
<evidence type="ECO:0000313" key="7">
    <source>
        <dbReference type="Proteomes" id="UP000295188"/>
    </source>
</evidence>
<keyword evidence="3 6" id="KW-0238">DNA-binding</keyword>
<comment type="caution">
    <text evidence="6">The sequence shown here is derived from an EMBL/GenBank/DDBJ whole genome shotgun (WGS) entry which is preliminary data.</text>
</comment>
<dbReference type="InterPro" id="IPR000551">
    <property type="entry name" value="MerR-type_HTH_dom"/>
</dbReference>
<keyword evidence="7" id="KW-1185">Reference proteome</keyword>
<dbReference type="PANTHER" id="PTHR30204">
    <property type="entry name" value="REDOX-CYCLING DRUG-SENSING TRANSCRIPTIONAL ACTIVATOR SOXR"/>
    <property type="match status" value="1"/>
</dbReference>
<dbReference type="GO" id="GO:0003700">
    <property type="term" value="F:DNA-binding transcription factor activity"/>
    <property type="evidence" value="ECO:0007669"/>
    <property type="project" value="InterPro"/>
</dbReference>
<dbReference type="AlphaFoldDB" id="A0A4R3KBQ0"/>
<dbReference type="InterPro" id="IPR009061">
    <property type="entry name" value="DNA-bd_dom_put_sf"/>
</dbReference>
<dbReference type="PROSITE" id="PS50937">
    <property type="entry name" value="HTH_MERR_2"/>
    <property type="match status" value="1"/>
</dbReference>
<dbReference type="RefSeq" id="WP_132548420.1">
    <property type="nucleotide sequence ID" value="NZ_SMAA01000005.1"/>
</dbReference>
<dbReference type="SUPFAM" id="SSF46955">
    <property type="entry name" value="Putative DNA-binding domain"/>
    <property type="match status" value="1"/>
</dbReference>
<evidence type="ECO:0000256" key="4">
    <source>
        <dbReference type="ARBA" id="ARBA00023163"/>
    </source>
</evidence>
<dbReference type="Gene3D" id="1.10.1660.10">
    <property type="match status" value="1"/>
</dbReference>
<dbReference type="OrthoDB" id="9773308at2"/>
<gene>
    <name evidence="6" type="ORF">EDC37_105132</name>
</gene>
<dbReference type="GO" id="GO:0003677">
    <property type="term" value="F:DNA binding"/>
    <property type="evidence" value="ECO:0007669"/>
    <property type="project" value="UniProtKB-KW"/>
</dbReference>
<evidence type="ECO:0000256" key="2">
    <source>
        <dbReference type="ARBA" id="ARBA00023015"/>
    </source>
</evidence>
<protein>
    <submittedName>
        <fullName evidence="6">DNA-binding transcriptional MerR regulator</fullName>
    </submittedName>
</protein>
<evidence type="ECO:0000313" key="6">
    <source>
        <dbReference type="EMBL" id="TCS80061.1"/>
    </source>
</evidence>
<accession>A0A4R3KBQ0</accession>
<keyword evidence="2" id="KW-0805">Transcription regulation</keyword>
<evidence type="ECO:0000259" key="5">
    <source>
        <dbReference type="PROSITE" id="PS50937"/>
    </source>
</evidence>
<dbReference type="Pfam" id="PF13411">
    <property type="entry name" value="MerR_1"/>
    <property type="match status" value="1"/>
</dbReference>
<dbReference type="PANTHER" id="PTHR30204:SF69">
    <property type="entry name" value="MERR-FAMILY TRANSCRIPTIONAL REGULATOR"/>
    <property type="match status" value="1"/>
</dbReference>
<reference evidence="6 7" key="1">
    <citation type="submission" date="2019-03" db="EMBL/GenBank/DDBJ databases">
        <title>Genomic Encyclopedia of Type Strains, Phase IV (KMG-IV): sequencing the most valuable type-strain genomes for metagenomic binning, comparative biology and taxonomic classification.</title>
        <authorList>
            <person name="Goeker M."/>
        </authorList>
    </citation>
    <scope>NUCLEOTIDE SEQUENCE [LARGE SCALE GENOMIC DNA]</scope>
    <source>
        <strain evidence="6 7">DSM 20467</strain>
    </source>
</reference>
<organism evidence="6 7">
    <name type="scientific">Pectinatus cerevisiiphilus</name>
    <dbReference type="NCBI Taxonomy" id="86956"/>
    <lineage>
        <taxon>Bacteria</taxon>
        <taxon>Bacillati</taxon>
        <taxon>Bacillota</taxon>
        <taxon>Negativicutes</taxon>
        <taxon>Selenomonadales</taxon>
        <taxon>Selenomonadaceae</taxon>
        <taxon>Pectinatus</taxon>
    </lineage>
</organism>
<name>A0A4R3KBQ0_9FIRM</name>
<dbReference type="EMBL" id="SMAA01000005">
    <property type="protein sequence ID" value="TCS80061.1"/>
    <property type="molecule type" value="Genomic_DNA"/>
</dbReference>
<feature type="domain" description="HTH merR-type" evidence="5">
    <location>
        <begin position="4"/>
        <end position="74"/>
    </location>
</feature>
<dbReference type="InterPro" id="IPR047057">
    <property type="entry name" value="MerR_fam"/>
</dbReference>
<keyword evidence="4" id="KW-0804">Transcription</keyword>
<dbReference type="SMART" id="SM00422">
    <property type="entry name" value="HTH_MERR"/>
    <property type="match status" value="1"/>
</dbReference>
<evidence type="ECO:0000256" key="1">
    <source>
        <dbReference type="ARBA" id="ARBA00022491"/>
    </source>
</evidence>
<sequence length="263" mass="31781">MQELYSIGDTAKIMGISVQTLRNYTNMKLVMPQHIDLETGYRYYSFKQFHYIDRIKYLRSLGMSLAEIAEILQNGKPDKLLVHLEAQKKKLIWELKEMVDRYEDIDWYINYFQYLNHYRIENVPYILHFETRHLMYVDYLSQDTIESVETRLAKLKNKANIPYRRQYGYIIDFHDFLQGEFTPQKYFTYLKDKPTDVTNDKYLHLPAGLYLCLWVTKRTNMKTDLIKKFFSEHPAPSFSIANEYEDSLVEYHYCPYEIQTLIR</sequence>
<dbReference type="Proteomes" id="UP000295188">
    <property type="component" value="Unassembled WGS sequence"/>
</dbReference>
<keyword evidence="1" id="KW-0678">Repressor</keyword>
<evidence type="ECO:0000256" key="3">
    <source>
        <dbReference type="ARBA" id="ARBA00023125"/>
    </source>
</evidence>